<dbReference type="InterPro" id="IPR004045">
    <property type="entry name" value="Glutathione_S-Trfase_N"/>
</dbReference>
<dbReference type="Gene3D" id="3.40.30.10">
    <property type="entry name" value="Glutaredoxin"/>
    <property type="match status" value="1"/>
</dbReference>
<comment type="caution">
    <text evidence="2">The sequence shown here is derived from an EMBL/GenBank/DDBJ whole genome shotgun (WGS) entry which is preliminary data.</text>
</comment>
<evidence type="ECO:0000313" key="2">
    <source>
        <dbReference type="EMBL" id="TMP30828.1"/>
    </source>
</evidence>
<reference evidence="3" key="2">
    <citation type="submission" date="2019-06" db="EMBL/GenBank/DDBJ databases">
        <title>Co-occurence of chitin degradation, pigmentation and bioactivity in marine Pseudoalteromonas.</title>
        <authorList>
            <person name="Sonnenschein E.C."/>
            <person name="Bech P.K."/>
        </authorList>
    </citation>
    <scope>NUCLEOTIDE SEQUENCE [LARGE SCALE GENOMIC DNA]</scope>
    <source>
        <strain evidence="3">S2676</strain>
    </source>
</reference>
<organism evidence="2 3">
    <name type="scientific">Pseudoalteromonas rubra</name>
    <dbReference type="NCBI Taxonomy" id="43658"/>
    <lineage>
        <taxon>Bacteria</taxon>
        <taxon>Pseudomonadati</taxon>
        <taxon>Pseudomonadota</taxon>
        <taxon>Gammaproteobacteria</taxon>
        <taxon>Alteromonadales</taxon>
        <taxon>Pseudoalteromonadaceae</taxon>
        <taxon>Pseudoalteromonas</taxon>
    </lineage>
</organism>
<reference evidence="2 3" key="1">
    <citation type="submission" date="2018-01" db="EMBL/GenBank/DDBJ databases">
        <authorList>
            <person name="Paulsen S."/>
            <person name="Gram L.K."/>
        </authorList>
    </citation>
    <scope>NUCLEOTIDE SEQUENCE [LARGE SCALE GENOMIC DNA]</scope>
    <source>
        <strain evidence="2 3">S2676</strain>
    </source>
</reference>
<dbReference type="Proteomes" id="UP000310249">
    <property type="component" value="Unassembled WGS sequence"/>
</dbReference>
<dbReference type="EMBL" id="PNCI01000010">
    <property type="protein sequence ID" value="TMP30828.1"/>
    <property type="molecule type" value="Genomic_DNA"/>
</dbReference>
<dbReference type="AlphaFoldDB" id="A0A5S3WPY1"/>
<sequence>MKLYGRTTSFNVQKVLWLLDELGLEYTHIELPQRVSKWYKVLQQRASYQKWVMSDFTELKAREDY</sequence>
<dbReference type="OrthoDB" id="9797500at2"/>
<protein>
    <recommendedName>
        <fullName evidence="1">GST N-terminal domain-containing protein</fullName>
    </recommendedName>
</protein>
<feature type="domain" description="GST N-terminal" evidence="1">
    <location>
        <begin position="1"/>
        <end position="65"/>
    </location>
</feature>
<dbReference type="SUPFAM" id="SSF52833">
    <property type="entry name" value="Thioredoxin-like"/>
    <property type="match status" value="1"/>
</dbReference>
<name>A0A5S3WPY1_9GAMM</name>
<evidence type="ECO:0000259" key="1">
    <source>
        <dbReference type="PROSITE" id="PS50404"/>
    </source>
</evidence>
<dbReference type="InterPro" id="IPR036249">
    <property type="entry name" value="Thioredoxin-like_sf"/>
</dbReference>
<evidence type="ECO:0000313" key="3">
    <source>
        <dbReference type="Proteomes" id="UP000310249"/>
    </source>
</evidence>
<dbReference type="RefSeq" id="WP_138550983.1">
    <property type="nucleotide sequence ID" value="NZ_PNCH01000016.1"/>
</dbReference>
<dbReference type="Pfam" id="PF13417">
    <property type="entry name" value="GST_N_3"/>
    <property type="match status" value="1"/>
</dbReference>
<accession>A0A5S3WPY1</accession>
<dbReference type="PROSITE" id="PS50404">
    <property type="entry name" value="GST_NTER"/>
    <property type="match status" value="1"/>
</dbReference>
<gene>
    <name evidence="2" type="ORF">CWB99_05700</name>
</gene>
<proteinExistence type="predicted"/>